<dbReference type="OrthoDB" id="292213at2759"/>
<feature type="transmembrane region" description="Helical" evidence="5">
    <location>
        <begin position="258"/>
        <end position="276"/>
    </location>
</feature>
<dbReference type="GO" id="GO:0045332">
    <property type="term" value="P:phospholipid translocation"/>
    <property type="evidence" value="ECO:0007669"/>
    <property type="project" value="TreeGrafter"/>
</dbReference>
<dbReference type="GO" id="GO:0005829">
    <property type="term" value="C:cytosol"/>
    <property type="evidence" value="ECO:0007669"/>
    <property type="project" value="GOC"/>
</dbReference>
<dbReference type="GO" id="GO:0016020">
    <property type="term" value="C:membrane"/>
    <property type="evidence" value="ECO:0007669"/>
    <property type="project" value="UniProtKB-SubCell"/>
</dbReference>
<organism evidence="6 7">
    <name type="scientific">Carpediemonas membranifera</name>
    <dbReference type="NCBI Taxonomy" id="201153"/>
    <lineage>
        <taxon>Eukaryota</taxon>
        <taxon>Metamonada</taxon>
        <taxon>Carpediemonas-like organisms</taxon>
        <taxon>Carpediemonas</taxon>
    </lineage>
</organism>
<evidence type="ECO:0000256" key="2">
    <source>
        <dbReference type="ARBA" id="ARBA00022692"/>
    </source>
</evidence>
<feature type="transmembrane region" description="Helical" evidence="5">
    <location>
        <begin position="232"/>
        <end position="252"/>
    </location>
</feature>
<comment type="caution">
    <text evidence="6">The sequence shown here is derived from an EMBL/GenBank/DDBJ whole genome shotgun (WGS) entry which is preliminary data.</text>
</comment>
<evidence type="ECO:0000256" key="4">
    <source>
        <dbReference type="ARBA" id="ARBA00023136"/>
    </source>
</evidence>
<dbReference type="PANTHER" id="PTHR14856:SF9">
    <property type="entry name" value="PQ-LOOP REPEAT-CONTAINING PROTEIN 1"/>
    <property type="match status" value="1"/>
</dbReference>
<dbReference type="EMBL" id="JAHDYR010000002">
    <property type="protein sequence ID" value="KAG9397387.1"/>
    <property type="molecule type" value="Genomic_DNA"/>
</dbReference>
<evidence type="ECO:0000256" key="1">
    <source>
        <dbReference type="ARBA" id="ARBA00004141"/>
    </source>
</evidence>
<evidence type="ECO:0000256" key="3">
    <source>
        <dbReference type="ARBA" id="ARBA00022989"/>
    </source>
</evidence>
<feature type="transmembrane region" description="Helical" evidence="5">
    <location>
        <begin position="116"/>
        <end position="137"/>
    </location>
</feature>
<gene>
    <name evidence="6" type="ORF">J8273_0877</name>
</gene>
<keyword evidence="4 5" id="KW-0472">Membrane</keyword>
<feature type="transmembrane region" description="Helical" evidence="5">
    <location>
        <begin position="89"/>
        <end position="110"/>
    </location>
</feature>
<evidence type="ECO:0000256" key="5">
    <source>
        <dbReference type="SAM" id="Phobius"/>
    </source>
</evidence>
<dbReference type="Pfam" id="PF04193">
    <property type="entry name" value="PQ-loop"/>
    <property type="match status" value="1"/>
</dbReference>
<feature type="transmembrane region" description="Helical" evidence="5">
    <location>
        <begin position="12"/>
        <end position="37"/>
    </location>
</feature>
<evidence type="ECO:0000313" key="7">
    <source>
        <dbReference type="Proteomes" id="UP000717585"/>
    </source>
</evidence>
<sequence>MGVQINNGRNRTIVIASTSVLAVLLALLIASTLYYSATLLYRHATGSEGSGSWIPGFIGLVLDLSMIIGATVGYIAQCRSIIVLRSSQGFSLLIPAILLSSNTLRCLWWFGNHYSTALLIQAVIQIGVQLVLLYLAVKYRSKTGGEGKKPTESVWMYKLRHFWAWDSFSDFFYVYAVFAAFFFVLTVSITGTRLPFAPAYIAWLGYSSMLIEATIAMPQIFRNFRKKSTRGLSAIMIGAWLFGDTYKLFYYIIAAQPAPFIVCAVIQLVDDLIVVYQMRAYKTVMSPVVESKV</sequence>
<reference evidence="6" key="1">
    <citation type="submission" date="2021-05" db="EMBL/GenBank/DDBJ databases">
        <title>A free-living protist that lacks canonical eukaryotic 1 DNA replication and segregation systems.</title>
        <authorList>
            <person name="Salas-Leiva D.E."/>
            <person name="Tromer E.C."/>
            <person name="Curtis B.A."/>
            <person name="Jerlstrom-Hultqvist J."/>
            <person name="Kolisko M."/>
            <person name="Yi Z."/>
            <person name="Salas-Leiva J.S."/>
            <person name="Gallot-Lavallee L."/>
            <person name="Kops G.J.P.L."/>
            <person name="Archibald J.M."/>
            <person name="Simpson A.G.B."/>
            <person name="Roger A.J."/>
        </authorList>
    </citation>
    <scope>NUCLEOTIDE SEQUENCE</scope>
    <source>
        <strain evidence="6">BICM</strain>
    </source>
</reference>
<keyword evidence="2 5" id="KW-0812">Transmembrane</keyword>
<dbReference type="GO" id="GO:0005768">
    <property type="term" value="C:endosome"/>
    <property type="evidence" value="ECO:0007669"/>
    <property type="project" value="TreeGrafter"/>
</dbReference>
<dbReference type="SMART" id="SM00679">
    <property type="entry name" value="CTNS"/>
    <property type="match status" value="2"/>
</dbReference>
<keyword evidence="3 5" id="KW-1133">Transmembrane helix</keyword>
<dbReference type="AlphaFoldDB" id="A0A8J6E6Q8"/>
<dbReference type="InterPro" id="IPR052241">
    <property type="entry name" value="SLC66/Scramblase_ANY1"/>
</dbReference>
<proteinExistence type="predicted"/>
<feature type="transmembrane region" description="Helical" evidence="5">
    <location>
        <begin position="200"/>
        <end position="220"/>
    </location>
</feature>
<dbReference type="GO" id="GO:0005802">
    <property type="term" value="C:trans-Golgi network"/>
    <property type="evidence" value="ECO:0007669"/>
    <property type="project" value="TreeGrafter"/>
</dbReference>
<evidence type="ECO:0000313" key="6">
    <source>
        <dbReference type="EMBL" id="KAG9397387.1"/>
    </source>
</evidence>
<dbReference type="Gene3D" id="1.20.1280.290">
    <property type="match status" value="2"/>
</dbReference>
<comment type="subcellular location">
    <subcellularLocation>
        <location evidence="1">Membrane</location>
        <topology evidence="1">Multi-pass membrane protein</topology>
    </subcellularLocation>
</comment>
<dbReference type="Proteomes" id="UP000717585">
    <property type="component" value="Unassembled WGS sequence"/>
</dbReference>
<dbReference type="PANTHER" id="PTHR14856">
    <property type="entry name" value="PQ-LOOP REPEAT-CONTAINING PROTEIN 1-LIKE PROTEIN"/>
    <property type="match status" value="1"/>
</dbReference>
<feature type="transmembrane region" description="Helical" evidence="5">
    <location>
        <begin position="57"/>
        <end position="77"/>
    </location>
</feature>
<feature type="transmembrane region" description="Helical" evidence="5">
    <location>
        <begin position="172"/>
        <end position="194"/>
    </location>
</feature>
<name>A0A8J6E6Q8_9EUKA</name>
<protein>
    <submittedName>
        <fullName evidence="6">PQ loop repeat</fullName>
    </submittedName>
</protein>
<accession>A0A8J6E6Q8</accession>
<dbReference type="GO" id="GO:0042147">
    <property type="term" value="P:retrograde transport, endosome to Golgi"/>
    <property type="evidence" value="ECO:0007669"/>
    <property type="project" value="TreeGrafter"/>
</dbReference>
<keyword evidence="7" id="KW-1185">Reference proteome</keyword>
<dbReference type="InterPro" id="IPR006603">
    <property type="entry name" value="PQ-loop_rpt"/>
</dbReference>